<protein>
    <submittedName>
        <fullName evidence="1">Uncharacterized protein</fullName>
    </submittedName>
</protein>
<comment type="caution">
    <text evidence="1">The sequence shown here is derived from an EMBL/GenBank/DDBJ whole genome shotgun (WGS) entry which is preliminary data.</text>
</comment>
<dbReference type="AlphaFoldDB" id="A0AAJ1JH59"/>
<dbReference type="EMBL" id="JAREJI010000004">
    <property type="protein sequence ID" value="MDE8769818.1"/>
    <property type="molecule type" value="Genomic_DNA"/>
</dbReference>
<name>A0AAJ1JH59_PROST</name>
<evidence type="ECO:0000313" key="1">
    <source>
        <dbReference type="EMBL" id="MDE8769818.1"/>
    </source>
</evidence>
<reference evidence="1 2" key="1">
    <citation type="submission" date="2023-03" db="EMBL/GenBank/DDBJ databases">
        <title>WGS of NDM-producing Providencia thailandensis from Ukrainian patients.</title>
        <authorList>
            <person name="Zabicka D."/>
            <person name="Izdebski R."/>
            <person name="Urbanowicz P."/>
            <person name="Biedrzycka M."/>
            <person name="Guzek A."/>
            <person name="Gniadkowski M."/>
        </authorList>
    </citation>
    <scope>NUCLEOTIDE SEQUENCE [LARGE SCALE GENOMIC DNA]</scope>
    <source>
        <strain evidence="1 2">8015-22</strain>
    </source>
</reference>
<gene>
    <name evidence="1" type="ORF">PZS58_09815</name>
</gene>
<sequence>MNLEKIYHYKLNKLFNFRALSLDDDDLTFTSVNNELEEYLSLYIEGEKPLLLSWWCNLFDFEKLDDILSENTYERYDLFLCFLKSLPLIFLINKSESYKNENLKITHTINQLKTIKKTTLTLNLEDDNYKTEIFNYLSHLIGVTELNSNFFLVKDNNLFFKLKFNEWINVKELISSIHSLATTMASDENKINLKKVKNFQIATIDFIMNDKQKVNFPYDDFYLNYAYPDIFINNYLNKNKEMFSILIDCVDENQSECNFFISDMIYMNYIYYILKDNPKEILKLKKYCKKNNKLFFRIIVKIINLNYHIDESDFKGLKLEYYLLNNKKIIVGYAT</sequence>
<evidence type="ECO:0000313" key="2">
    <source>
        <dbReference type="Proteomes" id="UP001163056"/>
    </source>
</evidence>
<proteinExistence type="predicted"/>
<organism evidence="1 2">
    <name type="scientific">Providencia stuartii</name>
    <dbReference type="NCBI Taxonomy" id="588"/>
    <lineage>
        <taxon>Bacteria</taxon>
        <taxon>Pseudomonadati</taxon>
        <taxon>Pseudomonadota</taxon>
        <taxon>Gammaproteobacteria</taxon>
        <taxon>Enterobacterales</taxon>
        <taxon>Morganellaceae</taxon>
        <taxon>Providencia</taxon>
    </lineage>
</organism>
<dbReference type="RefSeq" id="WP_088498667.1">
    <property type="nucleotide sequence ID" value="NZ_CP181870.1"/>
</dbReference>
<dbReference type="Proteomes" id="UP001163056">
    <property type="component" value="Unassembled WGS sequence"/>
</dbReference>
<accession>A0AAJ1JH59</accession>